<accession>A0A922M2S0</accession>
<feature type="domain" description="Peptidase A2" evidence="2">
    <location>
        <begin position="41"/>
        <end position="77"/>
    </location>
</feature>
<proteinExistence type="predicted"/>
<dbReference type="InterPro" id="IPR043502">
    <property type="entry name" value="DNA/RNA_pol_sf"/>
</dbReference>
<keyword evidence="1" id="KW-0812">Transmembrane</keyword>
<evidence type="ECO:0000313" key="4">
    <source>
        <dbReference type="Proteomes" id="UP000814243"/>
    </source>
</evidence>
<dbReference type="PROSITE" id="PS50175">
    <property type="entry name" value="ASP_PROT_RETROV"/>
    <property type="match status" value="1"/>
</dbReference>
<dbReference type="SUPFAM" id="SSF56672">
    <property type="entry name" value="DNA/RNA polymerases"/>
    <property type="match status" value="1"/>
</dbReference>
<evidence type="ECO:0000256" key="1">
    <source>
        <dbReference type="SAM" id="Phobius"/>
    </source>
</evidence>
<organism evidence="3 4">
    <name type="scientific">Spodoptera exigua</name>
    <name type="common">Beet armyworm</name>
    <name type="synonym">Noctua fulgens</name>
    <dbReference type="NCBI Taxonomy" id="7107"/>
    <lineage>
        <taxon>Eukaryota</taxon>
        <taxon>Metazoa</taxon>
        <taxon>Ecdysozoa</taxon>
        <taxon>Arthropoda</taxon>
        <taxon>Hexapoda</taxon>
        <taxon>Insecta</taxon>
        <taxon>Pterygota</taxon>
        <taxon>Neoptera</taxon>
        <taxon>Endopterygota</taxon>
        <taxon>Lepidoptera</taxon>
        <taxon>Glossata</taxon>
        <taxon>Ditrysia</taxon>
        <taxon>Noctuoidea</taxon>
        <taxon>Noctuidae</taxon>
        <taxon>Amphipyrinae</taxon>
        <taxon>Spodoptera</taxon>
    </lineage>
</organism>
<keyword evidence="1" id="KW-0472">Membrane</keyword>
<gene>
    <name evidence="3" type="ORF">HF086_004960</name>
</gene>
<name>A0A922M2S0_SPOEX</name>
<dbReference type="InterPro" id="IPR001995">
    <property type="entry name" value="Peptidase_A2_cat"/>
</dbReference>
<sequence>MSTEDYPEFVELITKQQNSYEKIKTLQTNYKKDAEGDYVILRALLDQGSQVSLVTENAAQRLNLPRNKMNAAVTGIGTIMGKSKGMIKLECKSIHSDYTFLTEALVMSKLINNLPNSTINTENWTHLHNIELADPDYNVSGPIDLLLGADIYSDVILAGIIKHNNGSPVAQQTKLGWILSGATKQFNCLVTLTELDNPKFWEIEDIPSESENTAEDEFCEKYYTETTQRLSNGRYVVKMPMRSNYEQNLGNSKPQATAQFLHLEKKMARQEHFAKLYKEFIREYIDLGHMKPVTESDSRVQAYLPHHGVVRDCSSTTKLRAVFNASMKTDSGYSLNDLMEKGPNLQKDILSLVIKWRSYKYVLTADIEKMYRQILIHQDQQCLQRLIWRESKREPLRTMQLCTLTYGTKVAPFIAMRTLQQLAKDEGNAFPLGQKALLNEFYMDDAITGHHTIESTKLLQKELNELLKKLLSEISKIYDPLGWLAPITLQAKLLFQNLWNDSCQNIGWDDNVPDSIEKEWRQIKSDLPNIKFITLPRWIKYENNSTIELQAFCDASEKAYACVIYSRTTSSSGAYETTLLAAKTKVAPIKKKTTIPRLELCAAVLLAKLLQRITKILEDYDLKITCWTDSKVVLAWLQGNQTKYEKYITNRTTQILNIVPAINWGYVKTNENPADCATRGLPPSKLVNYSLWWEGPKWLKEQEIQTLDFKQSYSTNEGSLKNCYTVNSTEPKSIKNELINALLERHSNINRITRILALVIRFADALRNKRRSTECHELNLHEQNNALFIIIKSVQREYFENEINSLSKSEKLINRSTILKLNPFLDSNGILRVGGRLNQSNLPMETKHPILLPGEGRLTQLIVEKAHQRTLHGGARLTLANTRNTYWIISETNHDEPKKGTNKSRKGVNSLLMMLLIAFTTLSSGRAAPLQHFKITPLTENQPVYFDPVGNMQLIHDEWKLLVYYNLTTFWQSTTRVEEFVNHLGQLCDTMPNEPCHSTLQQLKFEMNQLKEFNILLRSQHQQRRRRGYVNGVGNLARALFGVLDSDFAEKYAQDIDKIKTNEQYLLQLIRNQTLIIEAENNVIKKNEDFVKTQLEVIQQFMNETKDNMAVIENRFQIMKTMNDVNAGALTASLLISVLRRNQEMLLSALTDIYRGHLDMKLFPPEQLSQQLNYIAGIIPKRLTLPIRDTNNSNIKNIYKIIYVKARLTEQYLLFELHIPLLSDDEYTLYRNIAIPRWETAAQCQVIQTVTQYIGVNFVKSTYIQMEEVDLQQCTTMSADNHICHASTTINNLHGATASCEAKILNQNVNNVTCDWVSQQCADQWIKLQRPNIWLYNCINECTIRIVCENRITTTSVTKAGLLALGQDCILQHKDNTIYSHNVFSSSTNIRINLEVPTIDSPNDMWSTLRNTKIVLPKLNLSNDHKLLDDQITAQKGRESLPDGLSVHDIGNYAISSVLVGGIVAAIIVWRIRRYLQARKQSATVANKTQERTEDIELKEIPAYAKIRGGRSENNRSQLPAIGTRFKL</sequence>
<dbReference type="GO" id="GO:0004190">
    <property type="term" value="F:aspartic-type endopeptidase activity"/>
    <property type="evidence" value="ECO:0007669"/>
    <property type="project" value="InterPro"/>
</dbReference>
<protein>
    <recommendedName>
        <fullName evidence="2">Peptidase A2 domain-containing protein</fullName>
    </recommendedName>
</protein>
<dbReference type="Proteomes" id="UP000814243">
    <property type="component" value="Unassembled WGS sequence"/>
</dbReference>
<feature type="transmembrane region" description="Helical" evidence="1">
    <location>
        <begin position="1450"/>
        <end position="1470"/>
    </location>
</feature>
<dbReference type="Pfam" id="PF05380">
    <property type="entry name" value="Peptidase_A17"/>
    <property type="match status" value="1"/>
</dbReference>
<dbReference type="GO" id="GO:0071897">
    <property type="term" value="P:DNA biosynthetic process"/>
    <property type="evidence" value="ECO:0007669"/>
    <property type="project" value="UniProtKB-ARBA"/>
</dbReference>
<dbReference type="GO" id="GO:0006508">
    <property type="term" value="P:proteolysis"/>
    <property type="evidence" value="ECO:0007669"/>
    <property type="project" value="InterPro"/>
</dbReference>
<reference evidence="3" key="1">
    <citation type="journal article" date="2021" name="G3 (Bethesda)">
        <title>Genome and transcriptome analysis of the beet armyworm Spodoptera exigua reveals targets for pest control. .</title>
        <authorList>
            <person name="Simon S."/>
            <person name="Breeschoten T."/>
            <person name="Jansen H.J."/>
            <person name="Dirks R.P."/>
            <person name="Schranz M.E."/>
            <person name="Ros V.I.D."/>
        </authorList>
    </citation>
    <scope>NUCLEOTIDE SEQUENCE</scope>
    <source>
        <strain evidence="3">TB_SE_WUR_2020</strain>
    </source>
</reference>
<dbReference type="InterPro" id="IPR008042">
    <property type="entry name" value="Retrotrans_Pao"/>
</dbReference>
<keyword evidence="1" id="KW-1133">Transmembrane helix</keyword>
<dbReference type="Pfam" id="PF12259">
    <property type="entry name" value="Baculo_F"/>
    <property type="match status" value="1"/>
</dbReference>
<dbReference type="PANTHER" id="PTHR47331">
    <property type="entry name" value="PHD-TYPE DOMAIN-CONTAINING PROTEIN"/>
    <property type="match status" value="1"/>
</dbReference>
<evidence type="ECO:0000313" key="3">
    <source>
        <dbReference type="EMBL" id="KAH9628800.1"/>
    </source>
</evidence>
<dbReference type="EMBL" id="JACEFF010000894">
    <property type="protein sequence ID" value="KAH9628800.1"/>
    <property type="molecule type" value="Genomic_DNA"/>
</dbReference>
<dbReference type="InterPro" id="IPR022048">
    <property type="entry name" value="Envelope_fusion-like"/>
</dbReference>
<evidence type="ECO:0000259" key="2">
    <source>
        <dbReference type="PROSITE" id="PS50175"/>
    </source>
</evidence>
<comment type="caution">
    <text evidence="3">The sequence shown here is derived from an EMBL/GenBank/DDBJ whole genome shotgun (WGS) entry which is preliminary data.</text>
</comment>